<protein>
    <recommendedName>
        <fullName evidence="4">Anti-sigma factor RsiW</fullName>
    </recommendedName>
</protein>
<evidence type="ECO:0000313" key="2">
    <source>
        <dbReference type="EMBL" id="PSL17576.1"/>
    </source>
</evidence>
<dbReference type="Proteomes" id="UP000240418">
    <property type="component" value="Unassembled WGS sequence"/>
</dbReference>
<keyword evidence="1" id="KW-0472">Membrane</keyword>
<evidence type="ECO:0000256" key="1">
    <source>
        <dbReference type="SAM" id="Phobius"/>
    </source>
</evidence>
<name>A0A2P8F781_9RHOB</name>
<reference evidence="2 3" key="1">
    <citation type="submission" date="2018-03" db="EMBL/GenBank/DDBJ databases">
        <title>Genomic Encyclopedia of Archaeal and Bacterial Type Strains, Phase II (KMG-II): from individual species to whole genera.</title>
        <authorList>
            <person name="Goeker M."/>
        </authorList>
    </citation>
    <scope>NUCLEOTIDE SEQUENCE [LARGE SCALE GENOMIC DNA]</scope>
    <source>
        <strain evidence="2 3">DSM 100673</strain>
    </source>
</reference>
<dbReference type="RefSeq" id="WP_106609910.1">
    <property type="nucleotide sequence ID" value="NZ_PYGJ01000016.1"/>
</dbReference>
<dbReference type="AlphaFoldDB" id="A0A2P8F781"/>
<keyword evidence="3" id="KW-1185">Reference proteome</keyword>
<proteinExistence type="predicted"/>
<dbReference type="EMBL" id="PYGJ01000016">
    <property type="protein sequence ID" value="PSL17576.1"/>
    <property type="molecule type" value="Genomic_DNA"/>
</dbReference>
<comment type="caution">
    <text evidence="2">The sequence shown here is derived from an EMBL/GenBank/DDBJ whole genome shotgun (WGS) entry which is preliminary data.</text>
</comment>
<accession>A0A2P8F781</accession>
<dbReference type="OrthoDB" id="5702699at2"/>
<keyword evidence="1" id="KW-1133">Transmembrane helix</keyword>
<feature type="transmembrane region" description="Helical" evidence="1">
    <location>
        <begin position="101"/>
        <end position="120"/>
    </location>
</feature>
<evidence type="ECO:0008006" key="4">
    <source>
        <dbReference type="Google" id="ProtNLM"/>
    </source>
</evidence>
<organism evidence="2 3">
    <name type="scientific">Shimia abyssi</name>
    <dbReference type="NCBI Taxonomy" id="1662395"/>
    <lineage>
        <taxon>Bacteria</taxon>
        <taxon>Pseudomonadati</taxon>
        <taxon>Pseudomonadota</taxon>
        <taxon>Alphaproteobacteria</taxon>
        <taxon>Rhodobacterales</taxon>
        <taxon>Roseobacteraceae</taxon>
    </lineage>
</organism>
<gene>
    <name evidence="2" type="ORF">CLV88_11623</name>
</gene>
<evidence type="ECO:0000313" key="3">
    <source>
        <dbReference type="Proteomes" id="UP000240418"/>
    </source>
</evidence>
<sequence length="200" mass="22707">MVEYSREEIQTLLPFMANGSLDEQDREVIEIWLESDLLLQDELTDLQRLRDAFRATEISSPGQTGLNRLLSEVGEVEPKVTEKRSFGHLSSLRFKANKAQWVVALLICTLMVHFGIWMYLRDGARVELASSTETANLIIAFHPKVTEEKMRFVLLELDLQMVAGPSSLGLYRLYSKEPEAALHILKGYTTVVESVTYAND</sequence>
<keyword evidence="1" id="KW-0812">Transmembrane</keyword>